<evidence type="ECO:0000313" key="8">
    <source>
        <dbReference type="EMBL" id="QRX38931.1"/>
    </source>
</evidence>
<dbReference type="Pfam" id="PF03106">
    <property type="entry name" value="WRKY"/>
    <property type="match status" value="2"/>
</dbReference>
<sequence length="352" mass="39268">MDGGSGTVQTLLIHELTRGHELLGQLLANLDQPTVTNPCKQLASEILLSIERALCIAKASILESPRLNPSYGGTDSSVSPRSEKSEQASKELERREMSKKRKTLPKWTNQVLAGAGERPEGPADDGYSWRKYGQKEILGAKHPRLVTLRPTIIPLQHVKEVDMIELFRGYYRCTHRNTRGCLATKQVQRSDQNPSILDITYRGDHTCHQKQQLVFPRGETEQEQEQEQGQEIHPLMDRVQPQHHQPELLLSFQTGLRVRTTGSCIKTDNMVFSSPLGMENCFNSNFSPSFISSAASESNFGGANPQGAESDYKEIVTAASSAVDSPFVDMDFMLGNIDFDPDFHFDASAFFV</sequence>
<keyword evidence="4" id="KW-0804">Transcription</keyword>
<dbReference type="AlphaFoldDB" id="A0A894TQ71"/>
<gene>
    <name evidence="8" type="primary">WRKY34</name>
</gene>
<feature type="compositionally biased region" description="Basic and acidic residues" evidence="6">
    <location>
        <begin position="81"/>
        <end position="96"/>
    </location>
</feature>
<evidence type="ECO:0000256" key="4">
    <source>
        <dbReference type="ARBA" id="ARBA00023163"/>
    </source>
</evidence>
<keyword evidence="2" id="KW-0805">Transcription regulation</keyword>
<evidence type="ECO:0000259" key="7">
    <source>
        <dbReference type="PROSITE" id="PS50811"/>
    </source>
</evidence>
<dbReference type="PROSITE" id="PS50811">
    <property type="entry name" value="WRKY"/>
    <property type="match status" value="1"/>
</dbReference>
<dbReference type="SMART" id="SM00774">
    <property type="entry name" value="WRKY"/>
    <property type="match status" value="1"/>
</dbReference>
<protein>
    <submittedName>
        <fullName evidence="8">Transcription factor WRKY34</fullName>
    </submittedName>
</protein>
<dbReference type="InterPro" id="IPR003657">
    <property type="entry name" value="WRKY_dom"/>
</dbReference>
<dbReference type="GO" id="GO:0003700">
    <property type="term" value="F:DNA-binding transcription factor activity"/>
    <property type="evidence" value="ECO:0007669"/>
    <property type="project" value="InterPro"/>
</dbReference>
<dbReference type="GO" id="GO:0000976">
    <property type="term" value="F:transcription cis-regulatory region binding"/>
    <property type="evidence" value="ECO:0007669"/>
    <property type="project" value="TreeGrafter"/>
</dbReference>
<feature type="region of interest" description="Disordered" evidence="6">
    <location>
        <begin position="66"/>
        <end position="126"/>
    </location>
</feature>
<dbReference type="Gene3D" id="2.20.25.80">
    <property type="entry name" value="WRKY domain"/>
    <property type="match status" value="1"/>
</dbReference>
<reference evidence="8" key="1">
    <citation type="journal article" date="2021" name="Phytopathology">
        <title>WRKY transcription factors actively respond to Fusarium oxysporum in Lilium regale Wilson.</title>
        <authorList>
            <person name="Li S."/>
            <person name="Liu G."/>
            <person name="Pu L."/>
            <person name="Liu X."/>
            <person name="Wang Z."/>
            <person name="Zhao Q."/>
            <person name="Chen H."/>
            <person name="Ge F."/>
            <person name="Liu D."/>
        </authorList>
    </citation>
    <scope>NUCLEOTIDE SEQUENCE</scope>
    <source>
        <tissue evidence="8">Roots</tissue>
    </source>
</reference>
<proteinExistence type="evidence at transcript level"/>
<evidence type="ECO:0000256" key="3">
    <source>
        <dbReference type="ARBA" id="ARBA00023125"/>
    </source>
</evidence>
<evidence type="ECO:0000256" key="6">
    <source>
        <dbReference type="SAM" id="MobiDB-lite"/>
    </source>
</evidence>
<keyword evidence="3" id="KW-0238">DNA-binding</keyword>
<evidence type="ECO:0000256" key="2">
    <source>
        <dbReference type="ARBA" id="ARBA00023015"/>
    </source>
</evidence>
<dbReference type="SUPFAM" id="SSF118290">
    <property type="entry name" value="WRKY DNA-binding domain"/>
    <property type="match status" value="2"/>
</dbReference>
<dbReference type="EMBL" id="MW125579">
    <property type="protein sequence ID" value="QRX38931.1"/>
    <property type="molecule type" value="mRNA"/>
</dbReference>
<name>A0A894TQ71_LILRE</name>
<dbReference type="InterPro" id="IPR044810">
    <property type="entry name" value="WRKY_plant"/>
</dbReference>
<feature type="compositionally biased region" description="Polar residues" evidence="6">
    <location>
        <begin position="71"/>
        <end position="80"/>
    </location>
</feature>
<evidence type="ECO:0000256" key="5">
    <source>
        <dbReference type="ARBA" id="ARBA00023242"/>
    </source>
</evidence>
<evidence type="ECO:0000256" key="1">
    <source>
        <dbReference type="ARBA" id="ARBA00004123"/>
    </source>
</evidence>
<dbReference type="PANTHER" id="PTHR32096">
    <property type="entry name" value="WRKY TRANSCRIPTION FACTOR 30-RELATED-RELATED"/>
    <property type="match status" value="1"/>
</dbReference>
<comment type="subcellular location">
    <subcellularLocation>
        <location evidence="1">Nucleus</location>
    </subcellularLocation>
</comment>
<dbReference type="GO" id="GO:0005634">
    <property type="term" value="C:nucleus"/>
    <property type="evidence" value="ECO:0007669"/>
    <property type="project" value="UniProtKB-SubCell"/>
</dbReference>
<accession>A0A894TQ71</accession>
<feature type="domain" description="WRKY" evidence="7">
    <location>
        <begin position="118"/>
        <end position="205"/>
    </location>
</feature>
<dbReference type="InterPro" id="IPR036576">
    <property type="entry name" value="WRKY_dom_sf"/>
</dbReference>
<dbReference type="PANTHER" id="PTHR32096:SF146">
    <property type="entry name" value="WRKY TRANSCRIPTION FACTOR 19-RELATED"/>
    <property type="match status" value="1"/>
</dbReference>
<organism evidence="8">
    <name type="scientific">Lilium regale</name>
    <name type="common">Regal lily</name>
    <dbReference type="NCBI Taxonomy" id="82328"/>
    <lineage>
        <taxon>Eukaryota</taxon>
        <taxon>Viridiplantae</taxon>
        <taxon>Streptophyta</taxon>
        <taxon>Embryophyta</taxon>
        <taxon>Tracheophyta</taxon>
        <taxon>Spermatophyta</taxon>
        <taxon>Magnoliopsida</taxon>
        <taxon>Liliopsida</taxon>
        <taxon>Liliales</taxon>
        <taxon>Liliaceae</taxon>
        <taxon>Lilium</taxon>
    </lineage>
</organism>
<keyword evidence="5" id="KW-0539">Nucleus</keyword>